<evidence type="ECO:0000256" key="1">
    <source>
        <dbReference type="SAM" id="MobiDB-lite"/>
    </source>
</evidence>
<dbReference type="AlphaFoldDB" id="W2PWK9"/>
<dbReference type="GeneID" id="20192130"/>
<gene>
    <name evidence="2" type="ORF">PPTG_23531</name>
</gene>
<evidence type="ECO:0000313" key="3">
    <source>
        <dbReference type="Proteomes" id="UP000018817"/>
    </source>
</evidence>
<reference evidence="3" key="1">
    <citation type="submission" date="2011-12" db="EMBL/GenBank/DDBJ databases">
        <authorList>
            <consortium name="The Broad Institute Genome Sequencing Platform"/>
            <person name="Russ C."/>
            <person name="Tyler B."/>
            <person name="Panabieres F."/>
            <person name="Shan W."/>
            <person name="Tripathy S."/>
            <person name="Grunwald N."/>
            <person name="Machado M."/>
            <person name="Young S.K."/>
            <person name="Zeng Q."/>
            <person name="Gargeya S."/>
            <person name="Fitzgerald M."/>
            <person name="Haas B."/>
            <person name="Abouelleil A."/>
            <person name="Alvarado L."/>
            <person name="Arachchi H.M."/>
            <person name="Berlin A."/>
            <person name="Chapman S.B."/>
            <person name="Gearin G."/>
            <person name="Goldberg J."/>
            <person name="Griggs A."/>
            <person name="Gujja S."/>
            <person name="Hansen M."/>
            <person name="Heiman D."/>
            <person name="Howarth C."/>
            <person name="Larimer J."/>
            <person name="Lui A."/>
            <person name="MacDonald P.J.P."/>
            <person name="McCowen C."/>
            <person name="Montmayeur A."/>
            <person name="Murphy C."/>
            <person name="Neiman D."/>
            <person name="Pearson M."/>
            <person name="Priest M."/>
            <person name="Roberts A."/>
            <person name="Saif S."/>
            <person name="Shea T."/>
            <person name="Sisk P."/>
            <person name="Stolte C."/>
            <person name="Sykes S."/>
            <person name="Wortman J."/>
            <person name="Nusbaum C."/>
            <person name="Birren B."/>
        </authorList>
    </citation>
    <scope>NUCLEOTIDE SEQUENCE [LARGE SCALE GENOMIC DNA]</scope>
    <source>
        <strain evidence="3">INRA-310</strain>
    </source>
</reference>
<dbReference type="RefSeq" id="XP_008909501.1">
    <property type="nucleotide sequence ID" value="XM_008911253.1"/>
</dbReference>
<evidence type="ECO:0000313" key="2">
    <source>
        <dbReference type="EMBL" id="ETN05031.1"/>
    </source>
</evidence>
<reference evidence="2 3" key="2">
    <citation type="submission" date="2013-11" db="EMBL/GenBank/DDBJ databases">
        <title>The Genome Sequence of Phytophthora parasitica INRA-310.</title>
        <authorList>
            <consortium name="The Broad Institute Genomics Platform"/>
            <person name="Russ C."/>
            <person name="Tyler B."/>
            <person name="Panabieres F."/>
            <person name="Shan W."/>
            <person name="Tripathy S."/>
            <person name="Grunwald N."/>
            <person name="Machado M."/>
            <person name="Johnson C.S."/>
            <person name="Arredondo F."/>
            <person name="Hong C."/>
            <person name="Coffey M."/>
            <person name="Young S.K."/>
            <person name="Zeng Q."/>
            <person name="Gargeya S."/>
            <person name="Fitzgerald M."/>
            <person name="Abouelleil A."/>
            <person name="Alvarado L."/>
            <person name="Chapman S.B."/>
            <person name="Gainer-Dewar J."/>
            <person name="Goldberg J."/>
            <person name="Griggs A."/>
            <person name="Gujja S."/>
            <person name="Hansen M."/>
            <person name="Howarth C."/>
            <person name="Imamovic A."/>
            <person name="Ireland A."/>
            <person name="Larimer J."/>
            <person name="McCowan C."/>
            <person name="Murphy C."/>
            <person name="Pearson M."/>
            <person name="Poon T.W."/>
            <person name="Priest M."/>
            <person name="Roberts A."/>
            <person name="Saif S."/>
            <person name="Shea T."/>
            <person name="Sykes S."/>
            <person name="Wortman J."/>
            <person name="Nusbaum C."/>
            <person name="Birren B."/>
        </authorList>
    </citation>
    <scope>NUCLEOTIDE SEQUENCE [LARGE SCALE GENOMIC DNA]</scope>
    <source>
        <strain evidence="2 3">INRA-310</strain>
    </source>
</reference>
<dbReference type="Proteomes" id="UP000018817">
    <property type="component" value="Unassembled WGS sequence"/>
</dbReference>
<protein>
    <submittedName>
        <fullName evidence="2">Uncharacterized protein</fullName>
    </submittedName>
</protein>
<feature type="compositionally biased region" description="Basic residues" evidence="1">
    <location>
        <begin position="7"/>
        <end position="17"/>
    </location>
</feature>
<sequence length="230" mass="26314">MTEALFHTHHGNNRHHKQEAELERPRCVQCATNTKTTLLEEEAVHATQSHVHLAVDEKVHTNNRHRLCEVPTQVTVEPRMQTEEVETRSHAHRITRNHTLAGTRRQLSLEQSQLLHTDITTLAHLDELLVGDAATTKRTVETSENIFRKIHTLGSLGSTTTAHGKQLVKDIGVTVVLAHVIDSQHTLTQRYERQFLDRHETSKIRHTTREHVLTETNNRKRDLGSLSVLR</sequence>
<accession>W2PWK9</accession>
<dbReference type="EMBL" id="KI669601">
    <property type="protein sequence ID" value="ETN05031.1"/>
    <property type="molecule type" value="Genomic_DNA"/>
</dbReference>
<name>W2PWK9_PHYN3</name>
<proteinExistence type="predicted"/>
<dbReference type="VEuPathDB" id="FungiDB:PPTG_23531"/>
<feature type="region of interest" description="Disordered" evidence="1">
    <location>
        <begin position="1"/>
        <end position="20"/>
    </location>
</feature>
<organism evidence="2 3">
    <name type="scientific">Phytophthora nicotianae (strain INRA-310)</name>
    <name type="common">Phytophthora parasitica</name>
    <dbReference type="NCBI Taxonomy" id="761204"/>
    <lineage>
        <taxon>Eukaryota</taxon>
        <taxon>Sar</taxon>
        <taxon>Stramenopiles</taxon>
        <taxon>Oomycota</taxon>
        <taxon>Peronosporomycetes</taxon>
        <taxon>Peronosporales</taxon>
        <taxon>Peronosporaceae</taxon>
        <taxon>Phytophthora</taxon>
    </lineage>
</organism>